<keyword evidence="2" id="KW-1185">Reference proteome</keyword>
<accession>A0ABP7A3T8</accession>
<protein>
    <submittedName>
        <fullName evidence="1">Uncharacterized protein</fullName>
    </submittedName>
</protein>
<dbReference type="Proteomes" id="UP001501074">
    <property type="component" value="Unassembled WGS sequence"/>
</dbReference>
<name>A0ABP7A3T8_9ACTN</name>
<gene>
    <name evidence="1" type="ORF">GCM10022223_46780</name>
</gene>
<organism evidence="1 2">
    <name type="scientific">Kineosporia mesophila</name>
    <dbReference type="NCBI Taxonomy" id="566012"/>
    <lineage>
        <taxon>Bacteria</taxon>
        <taxon>Bacillati</taxon>
        <taxon>Actinomycetota</taxon>
        <taxon>Actinomycetes</taxon>
        <taxon>Kineosporiales</taxon>
        <taxon>Kineosporiaceae</taxon>
        <taxon>Kineosporia</taxon>
    </lineage>
</organism>
<proteinExistence type="predicted"/>
<comment type="caution">
    <text evidence="1">The sequence shown here is derived from an EMBL/GenBank/DDBJ whole genome shotgun (WGS) entry which is preliminary data.</text>
</comment>
<evidence type="ECO:0000313" key="2">
    <source>
        <dbReference type="Proteomes" id="UP001501074"/>
    </source>
</evidence>
<sequence length="173" mass="19726">MSDSENIHLSEIGRLAILAGSIERHMADLTALLVSPDSSEVGYTVVKRQQFSGLAQLANQVLINRLKNPDSRYFDLLDPISKWITDARKVMQWRNQLLHATWMFYPISSQALILRRGGETEDISIEKIRGYVAIAEKVDLRGGKLWEEFLDRCGHLDALIEATKRIDPDWFGE</sequence>
<reference evidence="2" key="1">
    <citation type="journal article" date="2019" name="Int. J. Syst. Evol. Microbiol.">
        <title>The Global Catalogue of Microorganisms (GCM) 10K type strain sequencing project: providing services to taxonomists for standard genome sequencing and annotation.</title>
        <authorList>
            <consortium name="The Broad Institute Genomics Platform"/>
            <consortium name="The Broad Institute Genome Sequencing Center for Infectious Disease"/>
            <person name="Wu L."/>
            <person name="Ma J."/>
        </authorList>
    </citation>
    <scope>NUCLEOTIDE SEQUENCE [LARGE SCALE GENOMIC DNA]</scope>
    <source>
        <strain evidence="2">JCM 16902</strain>
    </source>
</reference>
<dbReference type="EMBL" id="BAAAZO010000009">
    <property type="protein sequence ID" value="GAA3624365.1"/>
    <property type="molecule type" value="Genomic_DNA"/>
</dbReference>
<dbReference type="RefSeq" id="WP_231487757.1">
    <property type="nucleotide sequence ID" value="NZ_BAAAZO010000009.1"/>
</dbReference>
<evidence type="ECO:0000313" key="1">
    <source>
        <dbReference type="EMBL" id="GAA3624365.1"/>
    </source>
</evidence>